<dbReference type="SMART" id="SM00360">
    <property type="entry name" value="RRM"/>
    <property type="match status" value="2"/>
</dbReference>
<evidence type="ECO:0000313" key="8">
    <source>
        <dbReference type="EMBL" id="JAU16694.1"/>
    </source>
</evidence>
<evidence type="ECO:0000256" key="1">
    <source>
        <dbReference type="ARBA" id="ARBA00004123"/>
    </source>
</evidence>
<keyword evidence="3 5" id="KW-0694">RNA-binding</keyword>
<feature type="domain" description="RRM" evidence="7">
    <location>
        <begin position="242"/>
        <end position="334"/>
    </location>
</feature>
<evidence type="ECO:0000256" key="4">
    <source>
        <dbReference type="ARBA" id="ARBA00023242"/>
    </source>
</evidence>
<dbReference type="GO" id="GO:0005634">
    <property type="term" value="C:nucleus"/>
    <property type="evidence" value="ECO:0007669"/>
    <property type="project" value="UniProtKB-SubCell"/>
</dbReference>
<protein>
    <submittedName>
        <fullName evidence="8">UBP1-associated protein 2A</fullName>
    </submittedName>
</protein>
<dbReference type="PROSITE" id="PS50102">
    <property type="entry name" value="RRM"/>
    <property type="match status" value="2"/>
</dbReference>
<dbReference type="SUPFAM" id="SSF54928">
    <property type="entry name" value="RNA-binding domain, RBD"/>
    <property type="match status" value="2"/>
</dbReference>
<keyword evidence="2" id="KW-0677">Repeat</keyword>
<feature type="region of interest" description="Disordered" evidence="6">
    <location>
        <begin position="1"/>
        <end position="95"/>
    </location>
</feature>
<organism evidence="8">
    <name type="scientific">Noccaea caerulescens</name>
    <name type="common">Alpine penny-cress</name>
    <name type="synonym">Thlaspi caerulescens</name>
    <dbReference type="NCBI Taxonomy" id="107243"/>
    <lineage>
        <taxon>Eukaryota</taxon>
        <taxon>Viridiplantae</taxon>
        <taxon>Streptophyta</taxon>
        <taxon>Embryophyta</taxon>
        <taxon>Tracheophyta</taxon>
        <taxon>Spermatophyta</taxon>
        <taxon>Magnoliopsida</taxon>
        <taxon>eudicotyledons</taxon>
        <taxon>Gunneridae</taxon>
        <taxon>Pentapetalae</taxon>
        <taxon>rosids</taxon>
        <taxon>malvids</taxon>
        <taxon>Brassicales</taxon>
        <taxon>Brassicaceae</taxon>
        <taxon>Coluteocarpeae</taxon>
        <taxon>Noccaea</taxon>
    </lineage>
</organism>
<accession>A0A1J3DCP3</accession>
<evidence type="ECO:0000256" key="6">
    <source>
        <dbReference type="SAM" id="MobiDB-lite"/>
    </source>
</evidence>
<dbReference type="FunFam" id="3.30.70.330:FF:000978">
    <property type="entry name" value="UBP1-associated protein 2A"/>
    <property type="match status" value="1"/>
</dbReference>
<dbReference type="InterPro" id="IPR035979">
    <property type="entry name" value="RBD_domain_sf"/>
</dbReference>
<dbReference type="EMBL" id="GEVI01015626">
    <property type="protein sequence ID" value="JAU16694.1"/>
    <property type="molecule type" value="Transcribed_RNA"/>
</dbReference>
<dbReference type="GO" id="GO:0009693">
    <property type="term" value="P:ethylene biosynthetic process"/>
    <property type="evidence" value="ECO:0007669"/>
    <property type="project" value="UniProtKB-ARBA"/>
</dbReference>
<feature type="compositionally biased region" description="Low complexity" evidence="6">
    <location>
        <begin position="437"/>
        <end position="449"/>
    </location>
</feature>
<dbReference type="PANTHER" id="PTHR10352">
    <property type="entry name" value="EUKARYOTIC TRANSLATION INITIATION FACTOR 3 SUBUNIT G"/>
    <property type="match status" value="1"/>
</dbReference>
<sequence>MAKKRKLETQSSEAASEPSQKLKQADEQQPEIKNQGNEEGGDEEVEYEEVEVEHEEEVDEDDEEDDEDEAGNRNEAATSGSGNQKGVDNDDDEPIQDLLEPFSKEQLLSLLNEAAEKHVDVANRIREVADEDPVHRKIFVHGLGWDTKTETLIEAFKQYGEIEDCKAVFDKVSGKSKGYGFILFKSRSGARNALKQPQKKIGSRMTACQLASKGPVFGGNPVAATASSVVPAQNSNSEHTQKKIYVSNVGAELDPQKLLAYFSKFGEIEEGPLGLDKFTGRPKGFCLFVYKTAESAKRALEEPHKTFEGHVLHCQKAIDGPKPGKPLHQNTHNHSNPRFQRHDNNGYGAPVGHGHLMAGNQAMGGPAQGLNPAIGQALTAFLASQGAGLAFNPAIGQALLGSLGTATGVNPGAGAGMPTGYGTQAMAPGTIPGYGAQPGLQGGYQTQQPGQGGSGRGQHGVGQYSPYMGH</sequence>
<comment type="subcellular location">
    <subcellularLocation>
        <location evidence="1">Nucleus</location>
    </subcellularLocation>
</comment>
<gene>
    <name evidence="8" type="ORF">GA_TR16856_c0_g1_i1_g.54076</name>
</gene>
<evidence type="ECO:0000256" key="5">
    <source>
        <dbReference type="PROSITE-ProRule" id="PRU00176"/>
    </source>
</evidence>
<feature type="compositionally biased region" description="Acidic residues" evidence="6">
    <location>
        <begin position="39"/>
        <end position="69"/>
    </location>
</feature>
<dbReference type="GO" id="GO:0010150">
    <property type="term" value="P:leaf senescence"/>
    <property type="evidence" value="ECO:0007669"/>
    <property type="project" value="UniProtKB-ARBA"/>
</dbReference>
<dbReference type="InterPro" id="IPR012677">
    <property type="entry name" value="Nucleotide-bd_a/b_plait_sf"/>
</dbReference>
<evidence type="ECO:0000256" key="2">
    <source>
        <dbReference type="ARBA" id="ARBA00022737"/>
    </source>
</evidence>
<dbReference type="Gene3D" id="3.30.70.330">
    <property type="match status" value="2"/>
</dbReference>
<feature type="domain" description="RRM" evidence="7">
    <location>
        <begin position="136"/>
        <end position="229"/>
    </location>
</feature>
<keyword evidence="4" id="KW-0539">Nucleus</keyword>
<reference evidence="8" key="1">
    <citation type="submission" date="2016-07" db="EMBL/GenBank/DDBJ databases">
        <title>De novo transcriptome assembly of four accessions of the metal hyperaccumulator plant Noccaea caerulescens.</title>
        <authorList>
            <person name="Blande D."/>
            <person name="Halimaa P."/>
            <person name="Tervahauta A.I."/>
            <person name="Aarts M.G."/>
            <person name="Karenlampi S.O."/>
        </authorList>
    </citation>
    <scope>NUCLEOTIDE SEQUENCE</scope>
</reference>
<dbReference type="InterPro" id="IPR000504">
    <property type="entry name" value="RRM_dom"/>
</dbReference>
<evidence type="ECO:0000259" key="7">
    <source>
        <dbReference type="PROSITE" id="PS50102"/>
    </source>
</evidence>
<dbReference type="GO" id="GO:0003729">
    <property type="term" value="F:mRNA binding"/>
    <property type="evidence" value="ECO:0007669"/>
    <property type="project" value="UniProtKB-ARBA"/>
</dbReference>
<dbReference type="Pfam" id="PF00076">
    <property type="entry name" value="RRM_1"/>
    <property type="match status" value="2"/>
</dbReference>
<feature type="compositionally biased region" description="Polar residues" evidence="6">
    <location>
        <begin position="75"/>
        <end position="86"/>
    </location>
</feature>
<feature type="region of interest" description="Disordered" evidence="6">
    <location>
        <begin position="436"/>
        <end position="470"/>
    </location>
</feature>
<dbReference type="GO" id="GO:0006952">
    <property type="term" value="P:defense response"/>
    <property type="evidence" value="ECO:0007669"/>
    <property type="project" value="UniProtKB-ARBA"/>
</dbReference>
<feature type="compositionally biased region" description="Gly residues" evidence="6">
    <location>
        <begin position="450"/>
        <end position="460"/>
    </location>
</feature>
<evidence type="ECO:0000256" key="3">
    <source>
        <dbReference type="ARBA" id="ARBA00022884"/>
    </source>
</evidence>
<dbReference type="AlphaFoldDB" id="A0A1J3DCP3"/>
<feature type="compositionally biased region" description="Polar residues" evidence="6">
    <location>
        <begin position="9"/>
        <end position="22"/>
    </location>
</feature>
<proteinExistence type="predicted"/>
<name>A0A1J3DCP3_NOCCA</name>